<dbReference type="GO" id="GO:0016787">
    <property type="term" value="F:hydrolase activity"/>
    <property type="evidence" value="ECO:0007669"/>
    <property type="project" value="UniProtKB-KW"/>
</dbReference>
<protein>
    <submittedName>
        <fullName evidence="8">G3E family GTPase</fullName>
    </submittedName>
</protein>
<feature type="domain" description="CobW C-terminal" evidence="7">
    <location>
        <begin position="219"/>
        <end position="313"/>
    </location>
</feature>
<dbReference type="InterPro" id="IPR011629">
    <property type="entry name" value="CobW-like_C"/>
</dbReference>
<dbReference type="PANTHER" id="PTHR13748">
    <property type="entry name" value="COBW-RELATED"/>
    <property type="match status" value="1"/>
</dbReference>
<comment type="caution">
    <text evidence="8">The sequence shown here is derived from an EMBL/GenBank/DDBJ whole genome shotgun (WGS) entry which is preliminary data.</text>
</comment>
<dbReference type="EMBL" id="JACIEQ010000004">
    <property type="protein sequence ID" value="MBB4023065.1"/>
    <property type="molecule type" value="Genomic_DNA"/>
</dbReference>
<comment type="function">
    <text evidence="5">Zinc chaperone that directly transfers zinc cofactor to target proteins, thereby activating them. Zinc is transferred from the CXCC motif in the GTPase domain to the zinc binding site in target proteins in a process requiring GTP hydrolysis.</text>
</comment>
<evidence type="ECO:0000313" key="8">
    <source>
        <dbReference type="EMBL" id="MBB4023065.1"/>
    </source>
</evidence>
<keyword evidence="9" id="KW-1185">Reference proteome</keyword>
<dbReference type="AlphaFoldDB" id="A0A840CCH6"/>
<dbReference type="InterPro" id="IPR036627">
    <property type="entry name" value="CobW-likC_sf"/>
</dbReference>
<accession>A0A840CCH6</accession>
<dbReference type="Gene3D" id="3.40.50.300">
    <property type="entry name" value="P-loop containing nucleotide triphosphate hydrolases"/>
    <property type="match status" value="1"/>
</dbReference>
<dbReference type="Gene3D" id="3.30.1220.10">
    <property type="entry name" value="CobW-like, C-terminal domain"/>
    <property type="match status" value="1"/>
</dbReference>
<evidence type="ECO:0000256" key="3">
    <source>
        <dbReference type="ARBA" id="ARBA00023186"/>
    </source>
</evidence>
<evidence type="ECO:0000256" key="1">
    <source>
        <dbReference type="ARBA" id="ARBA00022741"/>
    </source>
</evidence>
<proteinExistence type="inferred from homology"/>
<dbReference type="Pfam" id="PF07683">
    <property type="entry name" value="CobW_C"/>
    <property type="match status" value="1"/>
</dbReference>
<reference evidence="8" key="1">
    <citation type="submission" date="2020-08" db="EMBL/GenBank/DDBJ databases">
        <title>Genomic Encyclopedia of Type Strains, Phase IV (KMG-IV): sequencing the most valuable type-strain genomes for metagenomic binning, comparative biology and taxonomic classification.</title>
        <authorList>
            <person name="Goeker M."/>
        </authorList>
    </citation>
    <scope>NUCLEOTIDE SEQUENCE [LARGE SCALE GENOMIC DNA]</scope>
    <source>
        <strain evidence="8">DSM 105040</strain>
    </source>
</reference>
<dbReference type="GO" id="GO:0000166">
    <property type="term" value="F:nucleotide binding"/>
    <property type="evidence" value="ECO:0007669"/>
    <property type="project" value="UniProtKB-KW"/>
</dbReference>
<dbReference type="GO" id="GO:0005737">
    <property type="term" value="C:cytoplasm"/>
    <property type="evidence" value="ECO:0007669"/>
    <property type="project" value="TreeGrafter"/>
</dbReference>
<gene>
    <name evidence="8" type="ORF">GGR17_002887</name>
</gene>
<keyword evidence="2" id="KW-0378">Hydrolase</keyword>
<dbReference type="SUPFAM" id="SSF90002">
    <property type="entry name" value="Hypothetical protein YjiA, C-terminal domain"/>
    <property type="match status" value="1"/>
</dbReference>
<evidence type="ECO:0000259" key="7">
    <source>
        <dbReference type="SMART" id="SM00833"/>
    </source>
</evidence>
<dbReference type="Proteomes" id="UP000585681">
    <property type="component" value="Unassembled WGS sequence"/>
</dbReference>
<keyword evidence="1" id="KW-0547">Nucleotide-binding</keyword>
<dbReference type="SMART" id="SM00833">
    <property type="entry name" value="CobW_C"/>
    <property type="match status" value="1"/>
</dbReference>
<dbReference type="CDD" id="cd03112">
    <property type="entry name" value="CobW-like"/>
    <property type="match status" value="1"/>
</dbReference>
<organism evidence="8 9">
    <name type="scientific">Actibacterium naphthalenivorans</name>
    <dbReference type="NCBI Taxonomy" id="1614693"/>
    <lineage>
        <taxon>Bacteria</taxon>
        <taxon>Pseudomonadati</taxon>
        <taxon>Pseudomonadota</taxon>
        <taxon>Alphaproteobacteria</taxon>
        <taxon>Rhodobacterales</taxon>
        <taxon>Roseobacteraceae</taxon>
        <taxon>Actibacterium</taxon>
    </lineage>
</organism>
<comment type="catalytic activity">
    <reaction evidence="6">
        <text>GTP + H2O = GDP + phosphate + H(+)</text>
        <dbReference type="Rhea" id="RHEA:19669"/>
        <dbReference type="ChEBI" id="CHEBI:15377"/>
        <dbReference type="ChEBI" id="CHEBI:15378"/>
        <dbReference type="ChEBI" id="CHEBI:37565"/>
        <dbReference type="ChEBI" id="CHEBI:43474"/>
        <dbReference type="ChEBI" id="CHEBI:58189"/>
    </reaction>
    <physiologicalReaction direction="left-to-right" evidence="6">
        <dbReference type="Rhea" id="RHEA:19670"/>
    </physiologicalReaction>
</comment>
<dbReference type="InterPro" id="IPR003495">
    <property type="entry name" value="CobW/HypB/UreG_nucleotide-bd"/>
</dbReference>
<comment type="similarity">
    <text evidence="4">Belongs to the SIMIBI class G3E GTPase family. ZNG1 subfamily.</text>
</comment>
<dbReference type="SUPFAM" id="SSF52540">
    <property type="entry name" value="P-loop containing nucleoside triphosphate hydrolases"/>
    <property type="match status" value="1"/>
</dbReference>
<dbReference type="Pfam" id="PF02492">
    <property type="entry name" value="cobW"/>
    <property type="match status" value="1"/>
</dbReference>
<evidence type="ECO:0000313" key="9">
    <source>
        <dbReference type="Proteomes" id="UP000585681"/>
    </source>
</evidence>
<dbReference type="InterPro" id="IPR051316">
    <property type="entry name" value="Zinc-reg_GTPase_activator"/>
</dbReference>
<evidence type="ECO:0000256" key="5">
    <source>
        <dbReference type="ARBA" id="ARBA00045658"/>
    </source>
</evidence>
<name>A0A840CCH6_9RHOB</name>
<dbReference type="RefSeq" id="WP_054539303.1">
    <property type="nucleotide sequence ID" value="NZ_JACIEQ010000004.1"/>
</dbReference>
<evidence type="ECO:0000256" key="4">
    <source>
        <dbReference type="ARBA" id="ARBA00034320"/>
    </source>
</evidence>
<keyword evidence="3" id="KW-0143">Chaperone</keyword>
<evidence type="ECO:0000256" key="2">
    <source>
        <dbReference type="ARBA" id="ARBA00022801"/>
    </source>
</evidence>
<sequence>MIPVIVLTGGLGAGKTTLLQRLLSDPRMAGTAVLVNEFGEIGLDHELIAPVDGPVMLMRSGCVCCTIRGDIAQSLRDLLDRQGAGEIAPITRVVIETTGLADPFPVLSTLQADPVMRSQVKAGGVITVVDAFNGPAALTRGGVALRQIAAADTLVLAKTDLVGAADARALEKRLRALNPVARLVRAGAPLDEILPERPMDKEIALPAAAQGHNHDHSGIQTLSITRAGPVNWTAFGLWLTALLHTHGERIHRVKGILAVEQGGPPVAVHGVGPLVHPPRHLEHLGGAATESRLVFIFEDLSPDALRRSFDLFDRLGHARAPLPETVC</sequence>
<dbReference type="PANTHER" id="PTHR13748:SF62">
    <property type="entry name" value="COBW DOMAIN-CONTAINING PROTEIN"/>
    <property type="match status" value="1"/>
</dbReference>
<dbReference type="InterPro" id="IPR027417">
    <property type="entry name" value="P-loop_NTPase"/>
</dbReference>
<evidence type="ECO:0000256" key="6">
    <source>
        <dbReference type="ARBA" id="ARBA00049117"/>
    </source>
</evidence>